<keyword evidence="8" id="KW-1185">Reference proteome</keyword>
<accession>A0A2M8R8W3</accession>
<dbReference type="GO" id="GO:0020037">
    <property type="term" value="F:heme binding"/>
    <property type="evidence" value="ECO:0007669"/>
    <property type="project" value="InterPro"/>
</dbReference>
<keyword evidence="1 4" id="KW-0349">Heme</keyword>
<name>A0A2M8R8W3_9BRAD</name>
<keyword evidence="3 4" id="KW-0408">Iron</keyword>
<dbReference type="InterPro" id="IPR036909">
    <property type="entry name" value="Cyt_c-like_dom_sf"/>
</dbReference>
<proteinExistence type="predicted"/>
<evidence type="ECO:0000256" key="1">
    <source>
        <dbReference type="ARBA" id="ARBA00022617"/>
    </source>
</evidence>
<dbReference type="GO" id="GO:0046872">
    <property type="term" value="F:metal ion binding"/>
    <property type="evidence" value="ECO:0007669"/>
    <property type="project" value="UniProtKB-KW"/>
</dbReference>
<dbReference type="SUPFAM" id="SSF46626">
    <property type="entry name" value="Cytochrome c"/>
    <property type="match status" value="1"/>
</dbReference>
<reference evidence="7 8" key="1">
    <citation type="submission" date="2017-11" db="EMBL/GenBank/DDBJ databases">
        <title>Bradyrhizobium forestalis sp. nov., an efficient nitrogen-fixing bacterium isolated from nodules of forest legume species in the Amazon.</title>
        <authorList>
            <person name="Costa E.M."/>
            <person name="Guimaraes A."/>
            <person name="Carvalho T.S."/>
            <person name="Rodrigues T.L."/>
            <person name="Ribeiro P.R.A."/>
            <person name="Lebbe L."/>
            <person name="Willems A."/>
            <person name="Moreira F.M.S."/>
        </authorList>
    </citation>
    <scope>NUCLEOTIDE SEQUENCE [LARGE SCALE GENOMIC DNA]</scope>
    <source>
        <strain evidence="7 8">INPA54B</strain>
    </source>
</reference>
<dbReference type="InterPro" id="IPR009056">
    <property type="entry name" value="Cyt_c-like_dom"/>
</dbReference>
<dbReference type="EMBL" id="PGVG01000011">
    <property type="protein sequence ID" value="PJG54240.1"/>
    <property type="molecule type" value="Genomic_DNA"/>
</dbReference>
<keyword evidence="2 4" id="KW-0479">Metal-binding</keyword>
<dbReference type="GO" id="GO:0009055">
    <property type="term" value="F:electron transfer activity"/>
    <property type="evidence" value="ECO:0007669"/>
    <property type="project" value="InterPro"/>
</dbReference>
<sequence length="105" mass="11266">MPRHVRRICLLLGLISGVGTPSALAADADHGADLARRWCASCHVVANGQTQASADVPSFASVARRPDFSPERLAFFLLDPHPKMPNFPLSRTEAGDIAAYIASLR</sequence>
<evidence type="ECO:0000256" key="4">
    <source>
        <dbReference type="PROSITE-ProRule" id="PRU00433"/>
    </source>
</evidence>
<evidence type="ECO:0000256" key="2">
    <source>
        <dbReference type="ARBA" id="ARBA00022723"/>
    </source>
</evidence>
<evidence type="ECO:0000256" key="3">
    <source>
        <dbReference type="ARBA" id="ARBA00023004"/>
    </source>
</evidence>
<gene>
    <name evidence="7" type="ORF">CVM73_15600</name>
</gene>
<keyword evidence="5" id="KW-0732">Signal</keyword>
<dbReference type="Pfam" id="PF13442">
    <property type="entry name" value="Cytochrome_CBB3"/>
    <property type="match status" value="1"/>
</dbReference>
<organism evidence="7 8">
    <name type="scientific">Bradyrhizobium forestalis</name>
    <dbReference type="NCBI Taxonomy" id="1419263"/>
    <lineage>
        <taxon>Bacteria</taxon>
        <taxon>Pseudomonadati</taxon>
        <taxon>Pseudomonadota</taxon>
        <taxon>Alphaproteobacteria</taxon>
        <taxon>Hyphomicrobiales</taxon>
        <taxon>Nitrobacteraceae</taxon>
        <taxon>Bradyrhizobium</taxon>
    </lineage>
</organism>
<feature type="signal peptide" evidence="5">
    <location>
        <begin position="1"/>
        <end position="25"/>
    </location>
</feature>
<dbReference type="RefSeq" id="WP_100232831.1">
    <property type="nucleotide sequence ID" value="NZ_PGVG01000011.1"/>
</dbReference>
<evidence type="ECO:0000313" key="7">
    <source>
        <dbReference type="EMBL" id="PJG54240.1"/>
    </source>
</evidence>
<feature type="domain" description="Cytochrome c" evidence="6">
    <location>
        <begin position="26"/>
        <end position="105"/>
    </location>
</feature>
<evidence type="ECO:0000313" key="8">
    <source>
        <dbReference type="Proteomes" id="UP000231194"/>
    </source>
</evidence>
<dbReference type="Gene3D" id="1.10.760.10">
    <property type="entry name" value="Cytochrome c-like domain"/>
    <property type="match status" value="1"/>
</dbReference>
<evidence type="ECO:0000256" key="5">
    <source>
        <dbReference type="SAM" id="SignalP"/>
    </source>
</evidence>
<dbReference type="Proteomes" id="UP000231194">
    <property type="component" value="Unassembled WGS sequence"/>
</dbReference>
<protein>
    <submittedName>
        <fullName evidence="7">Cytochrome C552</fullName>
    </submittedName>
</protein>
<dbReference type="OrthoDB" id="7873796at2"/>
<feature type="chain" id="PRO_5014844590" evidence="5">
    <location>
        <begin position="26"/>
        <end position="105"/>
    </location>
</feature>
<comment type="caution">
    <text evidence="7">The sequence shown here is derived from an EMBL/GenBank/DDBJ whole genome shotgun (WGS) entry which is preliminary data.</text>
</comment>
<dbReference type="AlphaFoldDB" id="A0A2M8R8W3"/>
<dbReference type="PROSITE" id="PS51007">
    <property type="entry name" value="CYTC"/>
    <property type="match status" value="1"/>
</dbReference>
<evidence type="ECO:0000259" key="6">
    <source>
        <dbReference type="PROSITE" id="PS51007"/>
    </source>
</evidence>